<evidence type="ECO:0000259" key="8">
    <source>
        <dbReference type="PROSITE" id="PS51212"/>
    </source>
</evidence>
<keyword evidence="6" id="KW-0325">Glycoprotein</keyword>
<dbReference type="InterPro" id="IPR002889">
    <property type="entry name" value="WSC_carb-bd"/>
</dbReference>
<comment type="subcellular location">
    <subcellularLocation>
        <location evidence="1">Membrane</location>
        <topology evidence="1">Single-pass membrane protein</topology>
    </subcellularLocation>
</comment>
<evidence type="ECO:0000256" key="4">
    <source>
        <dbReference type="ARBA" id="ARBA00022989"/>
    </source>
</evidence>
<dbReference type="EMBL" id="JAACJO010000016">
    <property type="protein sequence ID" value="KAF5349580.1"/>
    <property type="molecule type" value="Genomic_DNA"/>
</dbReference>
<evidence type="ECO:0000256" key="1">
    <source>
        <dbReference type="ARBA" id="ARBA00004167"/>
    </source>
</evidence>
<evidence type="ECO:0000256" key="7">
    <source>
        <dbReference type="SAM" id="SignalP"/>
    </source>
</evidence>
<keyword evidence="3 7" id="KW-0732">Signal</keyword>
<evidence type="ECO:0000256" key="3">
    <source>
        <dbReference type="ARBA" id="ARBA00022729"/>
    </source>
</evidence>
<dbReference type="SMART" id="SM00321">
    <property type="entry name" value="WSC"/>
    <property type="match status" value="2"/>
</dbReference>
<sequence length="436" mass="46553">MSPKIFWLKEKVLSVVAVLLLGSGGDKTLVQAQATVPAIPPLPSPWSLKGCFTDISTSRTLAAAMMNSDHNMTIETCMNFCNPKGYIFAGVEFGHCDSSIQVPGAQAADKDCNIACSGNSTELCGGSSRLNVFWNGKPSPEIVRSINDGAWVYQGCYTYVDQQSPTRSKLIEERSDSVGARTLINPVNVPLGVTASTCVAACQSLGFAFAGVETGRECWCDNEINPPTQRVSDNDCRQICDADIEQYCGNGNRLAIYHLASAPGGPSECIETSLSQPFTLQAELKNPPTSGPRVFNLKPVVVEMAKNVVWTILSACQTCCSEWPKFIMQNSIVLPQSNNIIGQLMASTAPGDGESPNFVASVPAFPGVQAYCTMDDLSAPVGSPSLLAFGGKPDAFSLCTNLTANNRRDLVLSPVTGHPHYISTDCQPVLVQIIPL</sequence>
<comment type="caution">
    <text evidence="9">The sequence shown here is derived from an EMBL/GenBank/DDBJ whole genome shotgun (WGS) entry which is preliminary data.</text>
</comment>
<name>A0A8H5CX72_9AGAR</name>
<keyword evidence="10" id="KW-1185">Reference proteome</keyword>
<dbReference type="InterPro" id="IPR051836">
    <property type="entry name" value="Kremen_rcpt"/>
</dbReference>
<evidence type="ECO:0000313" key="9">
    <source>
        <dbReference type="EMBL" id="KAF5349580.1"/>
    </source>
</evidence>
<evidence type="ECO:0000256" key="6">
    <source>
        <dbReference type="ARBA" id="ARBA00023180"/>
    </source>
</evidence>
<evidence type="ECO:0000256" key="5">
    <source>
        <dbReference type="ARBA" id="ARBA00023136"/>
    </source>
</evidence>
<dbReference type="GO" id="GO:0005886">
    <property type="term" value="C:plasma membrane"/>
    <property type="evidence" value="ECO:0007669"/>
    <property type="project" value="TreeGrafter"/>
</dbReference>
<dbReference type="PROSITE" id="PS51212">
    <property type="entry name" value="WSC"/>
    <property type="match status" value="2"/>
</dbReference>
<feature type="domain" description="WSC" evidence="8">
    <location>
        <begin position="150"/>
        <end position="260"/>
    </location>
</feature>
<dbReference type="Proteomes" id="UP000559027">
    <property type="component" value="Unassembled WGS sequence"/>
</dbReference>
<dbReference type="Pfam" id="PF01822">
    <property type="entry name" value="WSC"/>
    <property type="match status" value="2"/>
</dbReference>
<dbReference type="PANTHER" id="PTHR24269">
    <property type="entry name" value="KREMEN PROTEIN"/>
    <property type="match status" value="1"/>
</dbReference>
<proteinExistence type="predicted"/>
<feature type="domain" description="WSC" evidence="8">
    <location>
        <begin position="45"/>
        <end position="136"/>
    </location>
</feature>
<dbReference type="AlphaFoldDB" id="A0A8H5CX72"/>
<protein>
    <recommendedName>
        <fullName evidence="8">WSC domain-containing protein</fullName>
    </recommendedName>
</protein>
<evidence type="ECO:0000313" key="10">
    <source>
        <dbReference type="Proteomes" id="UP000559027"/>
    </source>
</evidence>
<feature type="signal peptide" evidence="7">
    <location>
        <begin position="1"/>
        <end position="25"/>
    </location>
</feature>
<keyword evidence="2" id="KW-0812">Transmembrane</keyword>
<keyword evidence="4" id="KW-1133">Transmembrane helix</keyword>
<feature type="chain" id="PRO_5034157721" description="WSC domain-containing protein" evidence="7">
    <location>
        <begin position="26"/>
        <end position="436"/>
    </location>
</feature>
<keyword evidence="5" id="KW-0472">Membrane</keyword>
<gene>
    <name evidence="9" type="ORF">D9756_008886</name>
</gene>
<dbReference type="OrthoDB" id="5985073at2759"/>
<reference evidence="9 10" key="1">
    <citation type="journal article" date="2020" name="ISME J.">
        <title>Uncovering the hidden diversity of litter-decomposition mechanisms in mushroom-forming fungi.</title>
        <authorList>
            <person name="Floudas D."/>
            <person name="Bentzer J."/>
            <person name="Ahren D."/>
            <person name="Johansson T."/>
            <person name="Persson P."/>
            <person name="Tunlid A."/>
        </authorList>
    </citation>
    <scope>NUCLEOTIDE SEQUENCE [LARGE SCALE GENOMIC DNA]</scope>
    <source>
        <strain evidence="9 10">CBS 146.42</strain>
    </source>
</reference>
<organism evidence="9 10">
    <name type="scientific">Leucocoprinus leucothites</name>
    <dbReference type="NCBI Taxonomy" id="201217"/>
    <lineage>
        <taxon>Eukaryota</taxon>
        <taxon>Fungi</taxon>
        <taxon>Dikarya</taxon>
        <taxon>Basidiomycota</taxon>
        <taxon>Agaricomycotina</taxon>
        <taxon>Agaricomycetes</taxon>
        <taxon>Agaricomycetidae</taxon>
        <taxon>Agaricales</taxon>
        <taxon>Agaricineae</taxon>
        <taxon>Agaricaceae</taxon>
        <taxon>Leucocoprinus</taxon>
    </lineage>
</organism>
<evidence type="ECO:0000256" key="2">
    <source>
        <dbReference type="ARBA" id="ARBA00022692"/>
    </source>
</evidence>
<dbReference type="PANTHER" id="PTHR24269:SF16">
    <property type="entry name" value="PROTEIN SLG1"/>
    <property type="match status" value="1"/>
</dbReference>
<accession>A0A8H5CX72</accession>